<evidence type="ECO:0000313" key="3">
    <source>
        <dbReference type="Proteomes" id="UP000283433"/>
    </source>
</evidence>
<keyword evidence="1" id="KW-0472">Membrane</keyword>
<reference evidence="2 3" key="1">
    <citation type="submission" date="2016-07" db="EMBL/GenBank/DDBJ databases">
        <title>Genome of Pelobium manganitolerans.</title>
        <authorList>
            <person name="Wu S."/>
            <person name="Wang G."/>
        </authorList>
    </citation>
    <scope>NUCLEOTIDE SEQUENCE [LARGE SCALE GENOMIC DNA]</scope>
    <source>
        <strain evidence="2 3">YS-25</strain>
    </source>
</reference>
<keyword evidence="3" id="KW-1185">Reference proteome</keyword>
<dbReference type="EMBL" id="MBTA01000002">
    <property type="protein sequence ID" value="RKD19509.1"/>
    <property type="molecule type" value="Genomic_DNA"/>
</dbReference>
<gene>
    <name evidence="2" type="ORF">BCY91_12965</name>
</gene>
<dbReference type="Proteomes" id="UP000283433">
    <property type="component" value="Unassembled WGS sequence"/>
</dbReference>
<protein>
    <submittedName>
        <fullName evidence="2">Uncharacterized protein</fullName>
    </submittedName>
</protein>
<dbReference type="AlphaFoldDB" id="A0A419SAQ1"/>
<proteinExistence type="predicted"/>
<evidence type="ECO:0000313" key="2">
    <source>
        <dbReference type="EMBL" id="RKD19509.1"/>
    </source>
</evidence>
<comment type="caution">
    <text evidence="2">The sequence shown here is derived from an EMBL/GenBank/DDBJ whole genome shotgun (WGS) entry which is preliminary data.</text>
</comment>
<keyword evidence="1" id="KW-1133">Transmembrane helix</keyword>
<name>A0A419SAQ1_9SPHI</name>
<feature type="transmembrane region" description="Helical" evidence="1">
    <location>
        <begin position="12"/>
        <end position="30"/>
    </location>
</feature>
<sequence>MEEIKCYKNKESFESKILGFSILIIFALGFVYLDWIWIASFYSVFIIITFYRYLSGKRVLEVILSSNKITFYYLDKFKKKEESFFLDKVSAEKQRKSSFKFSEVYNLKIFVNSEFKLMLESQTEFSNTDLLEIYELINNYVPKR</sequence>
<feature type="transmembrane region" description="Helical" evidence="1">
    <location>
        <begin position="36"/>
        <end position="54"/>
    </location>
</feature>
<organism evidence="2 3">
    <name type="scientific">Pelobium manganitolerans</name>
    <dbReference type="NCBI Taxonomy" id="1842495"/>
    <lineage>
        <taxon>Bacteria</taxon>
        <taxon>Pseudomonadati</taxon>
        <taxon>Bacteroidota</taxon>
        <taxon>Sphingobacteriia</taxon>
        <taxon>Sphingobacteriales</taxon>
        <taxon>Sphingobacteriaceae</taxon>
        <taxon>Pelobium</taxon>
    </lineage>
</organism>
<evidence type="ECO:0000256" key="1">
    <source>
        <dbReference type="SAM" id="Phobius"/>
    </source>
</evidence>
<dbReference type="RefSeq" id="WP_120180439.1">
    <property type="nucleotide sequence ID" value="NZ_MBTA01000002.1"/>
</dbReference>
<accession>A0A419SAQ1</accession>
<keyword evidence="1" id="KW-0812">Transmembrane</keyword>